<dbReference type="EMBL" id="KB594214">
    <property type="protein sequence ID" value="EMP25145.1"/>
    <property type="molecule type" value="Genomic_DNA"/>
</dbReference>
<evidence type="ECO:0000313" key="2">
    <source>
        <dbReference type="Proteomes" id="UP000031443"/>
    </source>
</evidence>
<sequence>TTNGAPAMVGKQKGFVKLLEDQIGRLTVKFHTNTAVTLKPVIMQGTAFNRMEWKSINCMKKLVQIQTDIIFLSKCKQMDIVPKGLKILLDCKDSGPKYFSYVKKSQVIKRCTVSPPQTEP</sequence>
<feature type="non-terminal residue" evidence="1">
    <location>
        <position position="1"/>
    </location>
</feature>
<gene>
    <name evidence="1" type="ORF">UY3_17826</name>
</gene>
<accession>M7AQP5</accession>
<evidence type="ECO:0000313" key="1">
    <source>
        <dbReference type="EMBL" id="EMP25145.1"/>
    </source>
</evidence>
<dbReference type="Proteomes" id="UP000031443">
    <property type="component" value="Unassembled WGS sequence"/>
</dbReference>
<protein>
    <submittedName>
        <fullName evidence="1">Uncharacterized protein</fullName>
    </submittedName>
</protein>
<proteinExistence type="predicted"/>
<name>M7AQP5_CHEMY</name>
<organism evidence="1 2">
    <name type="scientific">Chelonia mydas</name>
    <name type="common">Green sea-turtle</name>
    <name type="synonym">Chelonia agassizi</name>
    <dbReference type="NCBI Taxonomy" id="8469"/>
    <lineage>
        <taxon>Eukaryota</taxon>
        <taxon>Metazoa</taxon>
        <taxon>Chordata</taxon>
        <taxon>Craniata</taxon>
        <taxon>Vertebrata</taxon>
        <taxon>Euteleostomi</taxon>
        <taxon>Archelosauria</taxon>
        <taxon>Testudinata</taxon>
        <taxon>Testudines</taxon>
        <taxon>Cryptodira</taxon>
        <taxon>Durocryptodira</taxon>
        <taxon>Americhelydia</taxon>
        <taxon>Chelonioidea</taxon>
        <taxon>Cheloniidae</taxon>
        <taxon>Chelonia</taxon>
    </lineage>
</organism>
<dbReference type="AlphaFoldDB" id="M7AQP5"/>
<keyword evidence="2" id="KW-1185">Reference proteome</keyword>
<reference evidence="2" key="1">
    <citation type="journal article" date="2013" name="Nat. Genet.">
        <title>The draft genomes of soft-shell turtle and green sea turtle yield insights into the development and evolution of the turtle-specific body plan.</title>
        <authorList>
            <person name="Wang Z."/>
            <person name="Pascual-Anaya J."/>
            <person name="Zadissa A."/>
            <person name="Li W."/>
            <person name="Niimura Y."/>
            <person name="Huang Z."/>
            <person name="Li C."/>
            <person name="White S."/>
            <person name="Xiong Z."/>
            <person name="Fang D."/>
            <person name="Wang B."/>
            <person name="Ming Y."/>
            <person name="Chen Y."/>
            <person name="Zheng Y."/>
            <person name="Kuraku S."/>
            <person name="Pignatelli M."/>
            <person name="Herrero J."/>
            <person name="Beal K."/>
            <person name="Nozawa M."/>
            <person name="Li Q."/>
            <person name="Wang J."/>
            <person name="Zhang H."/>
            <person name="Yu L."/>
            <person name="Shigenobu S."/>
            <person name="Wang J."/>
            <person name="Liu J."/>
            <person name="Flicek P."/>
            <person name="Searle S."/>
            <person name="Wang J."/>
            <person name="Kuratani S."/>
            <person name="Yin Y."/>
            <person name="Aken B."/>
            <person name="Zhang G."/>
            <person name="Irie N."/>
        </authorList>
    </citation>
    <scope>NUCLEOTIDE SEQUENCE [LARGE SCALE GENOMIC DNA]</scope>
</reference>